<organism evidence="2 3">
    <name type="scientific">Tulasnella calospora MUT 4182</name>
    <dbReference type="NCBI Taxonomy" id="1051891"/>
    <lineage>
        <taxon>Eukaryota</taxon>
        <taxon>Fungi</taxon>
        <taxon>Dikarya</taxon>
        <taxon>Basidiomycota</taxon>
        <taxon>Agaricomycotina</taxon>
        <taxon>Agaricomycetes</taxon>
        <taxon>Cantharellales</taxon>
        <taxon>Tulasnellaceae</taxon>
        <taxon>Tulasnella</taxon>
    </lineage>
</organism>
<evidence type="ECO:0000313" key="2">
    <source>
        <dbReference type="EMBL" id="KIO20958.1"/>
    </source>
</evidence>
<proteinExistence type="predicted"/>
<dbReference type="OrthoDB" id="2266637at2759"/>
<protein>
    <recommendedName>
        <fullName evidence="1">Tc1-like transposase DDE domain-containing protein</fullName>
    </recommendedName>
</protein>
<dbReference type="Proteomes" id="UP000054248">
    <property type="component" value="Unassembled WGS sequence"/>
</dbReference>
<evidence type="ECO:0000259" key="1">
    <source>
        <dbReference type="Pfam" id="PF13358"/>
    </source>
</evidence>
<dbReference type="EMBL" id="KN823154">
    <property type="protein sequence ID" value="KIO20958.1"/>
    <property type="molecule type" value="Genomic_DNA"/>
</dbReference>
<feature type="domain" description="Tc1-like transposase DDE" evidence="1">
    <location>
        <begin position="2"/>
        <end position="33"/>
    </location>
</feature>
<dbReference type="Pfam" id="PF13358">
    <property type="entry name" value="DDE_3"/>
    <property type="match status" value="1"/>
</dbReference>
<dbReference type="Gene3D" id="3.30.420.10">
    <property type="entry name" value="Ribonuclease H-like superfamily/Ribonuclease H"/>
    <property type="match status" value="1"/>
</dbReference>
<dbReference type="AlphaFoldDB" id="A0A0C3KHK7"/>
<keyword evidence="3" id="KW-1185">Reference proteome</keyword>
<dbReference type="HOGENOM" id="CLU_056788_12_1_1"/>
<reference evidence="2 3" key="1">
    <citation type="submission" date="2014-04" db="EMBL/GenBank/DDBJ databases">
        <authorList>
            <consortium name="DOE Joint Genome Institute"/>
            <person name="Kuo A."/>
            <person name="Girlanda M."/>
            <person name="Perotto S."/>
            <person name="Kohler A."/>
            <person name="Nagy L.G."/>
            <person name="Floudas D."/>
            <person name="Copeland A."/>
            <person name="Barry K.W."/>
            <person name="Cichocki N."/>
            <person name="Veneault-Fourrey C."/>
            <person name="LaButti K."/>
            <person name="Lindquist E.A."/>
            <person name="Lipzen A."/>
            <person name="Lundell T."/>
            <person name="Morin E."/>
            <person name="Murat C."/>
            <person name="Sun H."/>
            <person name="Tunlid A."/>
            <person name="Henrissat B."/>
            <person name="Grigoriev I.V."/>
            <person name="Hibbett D.S."/>
            <person name="Martin F."/>
            <person name="Nordberg H.P."/>
            <person name="Cantor M.N."/>
            <person name="Hua S.X."/>
        </authorList>
    </citation>
    <scope>NUCLEOTIDE SEQUENCE [LARGE SCALE GENOMIC DNA]</scope>
    <source>
        <strain evidence="2 3">MUT 4182</strain>
    </source>
</reference>
<sequence length="72" mass="8265">VELVFLPPYSPDFNPIELAFSSVKAWIRKNGDYIRQSLESDDSLDGARAFAHAVFECVSPRKARAWYRHCGY</sequence>
<dbReference type="InterPro" id="IPR038717">
    <property type="entry name" value="Tc1-like_DDE_dom"/>
</dbReference>
<accession>A0A0C3KHK7</accession>
<evidence type="ECO:0000313" key="3">
    <source>
        <dbReference type="Proteomes" id="UP000054248"/>
    </source>
</evidence>
<gene>
    <name evidence="2" type="ORF">M407DRAFT_80944</name>
</gene>
<dbReference type="GO" id="GO:0003676">
    <property type="term" value="F:nucleic acid binding"/>
    <property type="evidence" value="ECO:0007669"/>
    <property type="project" value="InterPro"/>
</dbReference>
<dbReference type="STRING" id="1051891.A0A0C3KHK7"/>
<feature type="non-terminal residue" evidence="2">
    <location>
        <position position="1"/>
    </location>
</feature>
<name>A0A0C3KHK7_9AGAM</name>
<dbReference type="InterPro" id="IPR036397">
    <property type="entry name" value="RNaseH_sf"/>
</dbReference>
<reference evidence="3" key="2">
    <citation type="submission" date="2015-01" db="EMBL/GenBank/DDBJ databases">
        <title>Evolutionary Origins and Diversification of the Mycorrhizal Mutualists.</title>
        <authorList>
            <consortium name="DOE Joint Genome Institute"/>
            <consortium name="Mycorrhizal Genomics Consortium"/>
            <person name="Kohler A."/>
            <person name="Kuo A."/>
            <person name="Nagy L.G."/>
            <person name="Floudas D."/>
            <person name="Copeland A."/>
            <person name="Barry K.W."/>
            <person name="Cichocki N."/>
            <person name="Veneault-Fourrey C."/>
            <person name="LaButti K."/>
            <person name="Lindquist E.A."/>
            <person name="Lipzen A."/>
            <person name="Lundell T."/>
            <person name="Morin E."/>
            <person name="Murat C."/>
            <person name="Riley R."/>
            <person name="Ohm R."/>
            <person name="Sun H."/>
            <person name="Tunlid A."/>
            <person name="Henrissat B."/>
            <person name="Grigoriev I.V."/>
            <person name="Hibbett D.S."/>
            <person name="Martin F."/>
        </authorList>
    </citation>
    <scope>NUCLEOTIDE SEQUENCE [LARGE SCALE GENOMIC DNA]</scope>
    <source>
        <strain evidence="3">MUT 4182</strain>
    </source>
</reference>